<keyword evidence="4" id="KW-0808">Transferase</keyword>
<comment type="caution">
    <text evidence="14">The sequence shown here is derived from an EMBL/GenBank/DDBJ whole genome shotgun (WGS) entry which is preliminary data.</text>
</comment>
<keyword evidence="6 14" id="KW-0418">Kinase</keyword>
<evidence type="ECO:0000256" key="8">
    <source>
        <dbReference type="ARBA" id="ARBA00023012"/>
    </source>
</evidence>
<name>A0ABN1XPE7_9PSEU</name>
<dbReference type="GO" id="GO:0016301">
    <property type="term" value="F:kinase activity"/>
    <property type="evidence" value="ECO:0007669"/>
    <property type="project" value="UniProtKB-KW"/>
</dbReference>
<feature type="transmembrane region" description="Helical" evidence="11">
    <location>
        <begin position="58"/>
        <end position="76"/>
    </location>
</feature>
<feature type="transmembrane region" description="Helical" evidence="11">
    <location>
        <begin position="109"/>
        <end position="128"/>
    </location>
</feature>
<dbReference type="InterPro" id="IPR003594">
    <property type="entry name" value="HATPase_dom"/>
</dbReference>
<dbReference type="InterPro" id="IPR050482">
    <property type="entry name" value="Sensor_HK_TwoCompSys"/>
</dbReference>
<feature type="coiled-coil region" evidence="9">
    <location>
        <begin position="208"/>
        <end position="235"/>
    </location>
</feature>
<evidence type="ECO:0000256" key="5">
    <source>
        <dbReference type="ARBA" id="ARBA00022741"/>
    </source>
</evidence>
<keyword evidence="11" id="KW-0812">Transmembrane</keyword>
<evidence type="ECO:0000256" key="6">
    <source>
        <dbReference type="ARBA" id="ARBA00022777"/>
    </source>
</evidence>
<feature type="transmembrane region" description="Helical" evidence="11">
    <location>
        <begin position="82"/>
        <end position="102"/>
    </location>
</feature>
<organism evidence="14 15">
    <name type="scientific">Pseudonocardia kongjuensis</name>
    <dbReference type="NCBI Taxonomy" id="102227"/>
    <lineage>
        <taxon>Bacteria</taxon>
        <taxon>Bacillati</taxon>
        <taxon>Actinomycetota</taxon>
        <taxon>Actinomycetes</taxon>
        <taxon>Pseudonocardiales</taxon>
        <taxon>Pseudonocardiaceae</taxon>
        <taxon>Pseudonocardia</taxon>
    </lineage>
</organism>
<dbReference type="EMBL" id="BAAAJK010000007">
    <property type="protein sequence ID" value="GAA1386904.1"/>
    <property type="molecule type" value="Genomic_DNA"/>
</dbReference>
<dbReference type="Pfam" id="PF02518">
    <property type="entry name" value="HATPase_c"/>
    <property type="match status" value="1"/>
</dbReference>
<keyword evidence="7" id="KW-0067">ATP-binding</keyword>
<dbReference type="InterPro" id="IPR036890">
    <property type="entry name" value="HATPase_C_sf"/>
</dbReference>
<dbReference type="CDD" id="cd16917">
    <property type="entry name" value="HATPase_UhpB-NarQ-NarX-like"/>
    <property type="match status" value="1"/>
</dbReference>
<gene>
    <name evidence="14" type="ORF">GCM10009613_21620</name>
</gene>
<evidence type="ECO:0000256" key="4">
    <source>
        <dbReference type="ARBA" id="ARBA00022679"/>
    </source>
</evidence>
<evidence type="ECO:0000313" key="14">
    <source>
        <dbReference type="EMBL" id="GAA1386904.1"/>
    </source>
</evidence>
<evidence type="ECO:0000256" key="7">
    <source>
        <dbReference type="ARBA" id="ARBA00022840"/>
    </source>
</evidence>
<dbReference type="Gene3D" id="1.20.5.1930">
    <property type="match status" value="1"/>
</dbReference>
<dbReference type="PANTHER" id="PTHR24421">
    <property type="entry name" value="NITRATE/NITRITE SENSOR PROTEIN NARX-RELATED"/>
    <property type="match status" value="1"/>
</dbReference>
<reference evidence="14 15" key="1">
    <citation type="journal article" date="2019" name="Int. J. Syst. Evol. Microbiol.">
        <title>The Global Catalogue of Microorganisms (GCM) 10K type strain sequencing project: providing services to taxonomists for standard genome sequencing and annotation.</title>
        <authorList>
            <consortium name="The Broad Institute Genomics Platform"/>
            <consortium name="The Broad Institute Genome Sequencing Center for Infectious Disease"/>
            <person name="Wu L."/>
            <person name="Ma J."/>
        </authorList>
    </citation>
    <scope>NUCLEOTIDE SEQUENCE [LARGE SCALE GENOMIC DNA]</scope>
    <source>
        <strain evidence="14 15">JCM 11896</strain>
    </source>
</reference>
<dbReference type="InterPro" id="IPR011712">
    <property type="entry name" value="Sig_transdc_His_kin_sub3_dim/P"/>
</dbReference>
<dbReference type="Gene3D" id="3.30.565.10">
    <property type="entry name" value="Histidine kinase-like ATPase, C-terminal domain"/>
    <property type="match status" value="1"/>
</dbReference>
<dbReference type="EC" id="2.7.13.3" evidence="2"/>
<feature type="transmembrane region" description="Helical" evidence="11">
    <location>
        <begin position="158"/>
        <end position="177"/>
    </location>
</feature>
<feature type="region of interest" description="Disordered" evidence="10">
    <location>
        <begin position="1"/>
        <end position="41"/>
    </location>
</feature>
<dbReference type="RefSeq" id="WP_344021061.1">
    <property type="nucleotide sequence ID" value="NZ_BAAAJK010000007.1"/>
</dbReference>
<feature type="compositionally biased region" description="Low complexity" evidence="10">
    <location>
        <begin position="32"/>
        <end position="41"/>
    </location>
</feature>
<evidence type="ECO:0000259" key="12">
    <source>
        <dbReference type="Pfam" id="PF02518"/>
    </source>
</evidence>
<dbReference type="SUPFAM" id="SSF55874">
    <property type="entry name" value="ATPase domain of HSP90 chaperone/DNA topoisomerase II/histidine kinase"/>
    <property type="match status" value="1"/>
</dbReference>
<keyword evidence="3" id="KW-0597">Phosphoprotein</keyword>
<evidence type="ECO:0000256" key="10">
    <source>
        <dbReference type="SAM" id="MobiDB-lite"/>
    </source>
</evidence>
<keyword evidence="15" id="KW-1185">Reference proteome</keyword>
<evidence type="ECO:0000313" key="15">
    <source>
        <dbReference type="Proteomes" id="UP001501414"/>
    </source>
</evidence>
<dbReference type="PANTHER" id="PTHR24421:SF10">
    <property type="entry name" value="NITRATE_NITRITE SENSOR PROTEIN NARQ"/>
    <property type="match status" value="1"/>
</dbReference>
<evidence type="ECO:0000259" key="13">
    <source>
        <dbReference type="Pfam" id="PF07730"/>
    </source>
</evidence>
<keyword evidence="11" id="KW-1133">Transmembrane helix</keyword>
<feature type="domain" description="Histidine kinase/HSP90-like ATPase" evidence="12">
    <location>
        <begin position="350"/>
        <end position="436"/>
    </location>
</feature>
<sequence length="441" mass="44653">MPRVRADLGSGRPAGPSATGPSADPSAGHSTGPSAGRSAGPAAGLGGLRGLPLPVRDAGVALGWFAFGLLLMWALPEMRVPWSGAGPGVTVPAVVVLAAACLGSVLRRAAAPAGLVVGTLALAAGVVWEGRTDLGVLLVLTDLLYCAVRHPPRRTAQVVAACAGTVVALLAAAALVVGGGRLAILSLFNLVLIVGVPTVWGLEVRRHADIADAERARAEEAARAAARERDAAVAEERARMARDLHDVVAGRLSAIALQSEAALHSGADPAVMRRVLGTVRESGVAALGEMRTMIGLLRTGGPHDPPTAPARLSELDRLLDEARAAGLAVRYDDERPPCTEVGAPVELTGFRIVQESLTNAAKHAPGAPVAVRLRTAGEALTIEVRNGPGTRPATGGPSLHGGTGLAGLDERARAVGGTLDAGPDGDGWLVRASLPFGGGAR</sequence>
<evidence type="ECO:0000256" key="2">
    <source>
        <dbReference type="ARBA" id="ARBA00012438"/>
    </source>
</evidence>
<feature type="transmembrane region" description="Helical" evidence="11">
    <location>
        <begin position="183"/>
        <end position="202"/>
    </location>
</feature>
<protein>
    <recommendedName>
        <fullName evidence="2">histidine kinase</fullName>
        <ecNumber evidence="2">2.7.13.3</ecNumber>
    </recommendedName>
</protein>
<dbReference type="Proteomes" id="UP001501414">
    <property type="component" value="Unassembled WGS sequence"/>
</dbReference>
<evidence type="ECO:0000256" key="11">
    <source>
        <dbReference type="SAM" id="Phobius"/>
    </source>
</evidence>
<keyword evidence="5" id="KW-0547">Nucleotide-binding</keyword>
<dbReference type="Pfam" id="PF07730">
    <property type="entry name" value="HisKA_3"/>
    <property type="match status" value="1"/>
</dbReference>
<evidence type="ECO:0000256" key="9">
    <source>
        <dbReference type="SAM" id="Coils"/>
    </source>
</evidence>
<feature type="domain" description="Signal transduction histidine kinase subgroup 3 dimerisation and phosphoacceptor" evidence="13">
    <location>
        <begin position="236"/>
        <end position="300"/>
    </location>
</feature>
<proteinExistence type="predicted"/>
<keyword evidence="8" id="KW-0902">Two-component regulatory system</keyword>
<keyword evidence="11" id="KW-0472">Membrane</keyword>
<evidence type="ECO:0000256" key="1">
    <source>
        <dbReference type="ARBA" id="ARBA00000085"/>
    </source>
</evidence>
<evidence type="ECO:0000256" key="3">
    <source>
        <dbReference type="ARBA" id="ARBA00022553"/>
    </source>
</evidence>
<keyword evidence="9" id="KW-0175">Coiled coil</keyword>
<comment type="catalytic activity">
    <reaction evidence="1">
        <text>ATP + protein L-histidine = ADP + protein N-phospho-L-histidine.</text>
        <dbReference type="EC" id="2.7.13.3"/>
    </reaction>
</comment>
<accession>A0ABN1XPE7</accession>